<dbReference type="Proteomes" id="UP000198972">
    <property type="component" value="Unassembled WGS sequence"/>
</dbReference>
<dbReference type="EMBL" id="FNBG01000040">
    <property type="protein sequence ID" value="SDG39663.1"/>
    <property type="molecule type" value="Genomic_DNA"/>
</dbReference>
<sequence length="57" mass="6307">MAELRCLVCKSDIEVEERATTGEIVECDSCGQEHEVQVEAQLVSIALAPEIEETWGE</sequence>
<dbReference type="PANTHER" id="PTHR40393:SF1">
    <property type="entry name" value="LYSINE BIOSYNTHESIS PROTEIN-RELATED"/>
    <property type="match status" value="1"/>
</dbReference>
<evidence type="ECO:0000313" key="2">
    <source>
        <dbReference type="Proteomes" id="UP000198972"/>
    </source>
</evidence>
<proteinExistence type="predicted"/>
<accession>A0A1G7TWK9</accession>
<dbReference type="RefSeq" id="WP_091235848.1">
    <property type="nucleotide sequence ID" value="NZ_FNBG01000040.1"/>
</dbReference>
<dbReference type="AlphaFoldDB" id="A0A1G7TWK9"/>
<dbReference type="PANTHER" id="PTHR40393">
    <property type="entry name" value="LYSINE BIOSYNTHESIS PROTEIN-RELATED-RELATED"/>
    <property type="match status" value="1"/>
</dbReference>
<name>A0A1G7TWK9_9BACL</name>
<dbReference type="Pfam" id="PF21344">
    <property type="entry name" value="Zn_ribbon_LysW"/>
    <property type="match status" value="1"/>
</dbReference>
<keyword evidence="2" id="KW-1185">Reference proteome</keyword>
<dbReference type="Gene3D" id="2.20.28.160">
    <property type="match status" value="1"/>
</dbReference>
<evidence type="ECO:0000313" key="1">
    <source>
        <dbReference type="EMBL" id="SDG39663.1"/>
    </source>
</evidence>
<organism evidence="1 2">
    <name type="scientific">Fontibacillus panacisegetis</name>
    <dbReference type="NCBI Taxonomy" id="670482"/>
    <lineage>
        <taxon>Bacteria</taxon>
        <taxon>Bacillati</taxon>
        <taxon>Bacillota</taxon>
        <taxon>Bacilli</taxon>
        <taxon>Bacillales</taxon>
        <taxon>Paenibacillaceae</taxon>
        <taxon>Fontibacillus</taxon>
    </lineage>
</organism>
<dbReference type="InterPro" id="IPR005906">
    <property type="entry name" value="LysW"/>
</dbReference>
<protein>
    <submittedName>
        <fullName evidence="1">Alpha-aminoadipate carrier protein LysW</fullName>
    </submittedName>
</protein>
<gene>
    <name evidence="1" type="ORF">SAMN04488542_14018</name>
</gene>
<reference evidence="1 2" key="1">
    <citation type="submission" date="2016-10" db="EMBL/GenBank/DDBJ databases">
        <authorList>
            <person name="de Groot N.N."/>
        </authorList>
    </citation>
    <scope>NUCLEOTIDE SEQUENCE [LARGE SCALE GENOMIC DNA]</scope>
    <source>
        <strain evidence="1 2">DSM 28129</strain>
    </source>
</reference>
<dbReference type="STRING" id="670482.SAMN04488542_14018"/>
<dbReference type="OrthoDB" id="2628219at2"/>